<name>X1EVR1_9ZZZZ</name>
<gene>
    <name evidence="1" type="ORF">S03H2_15895</name>
</gene>
<dbReference type="EMBL" id="BARU01008090">
    <property type="protein sequence ID" value="GAH36657.1"/>
    <property type="molecule type" value="Genomic_DNA"/>
</dbReference>
<reference evidence="1" key="1">
    <citation type="journal article" date="2014" name="Front. Microbiol.">
        <title>High frequency of phylogenetically diverse reductive dehalogenase-homologous genes in deep subseafloor sedimentary metagenomes.</title>
        <authorList>
            <person name="Kawai M."/>
            <person name="Futagami T."/>
            <person name="Toyoda A."/>
            <person name="Takaki Y."/>
            <person name="Nishi S."/>
            <person name="Hori S."/>
            <person name="Arai W."/>
            <person name="Tsubouchi T."/>
            <person name="Morono Y."/>
            <person name="Uchiyama I."/>
            <person name="Ito T."/>
            <person name="Fujiyama A."/>
            <person name="Inagaki F."/>
            <person name="Takami H."/>
        </authorList>
    </citation>
    <scope>NUCLEOTIDE SEQUENCE</scope>
    <source>
        <strain evidence="1">Expedition CK06-06</strain>
    </source>
</reference>
<proteinExistence type="predicted"/>
<feature type="non-terminal residue" evidence="1">
    <location>
        <position position="45"/>
    </location>
</feature>
<sequence>MKLKSFHWMVLPCVAAWAFVATASANVLTNPGFESGNLSGWLNSG</sequence>
<accession>X1EVR1</accession>
<dbReference type="AlphaFoldDB" id="X1EVR1"/>
<protein>
    <submittedName>
        <fullName evidence="1">Uncharacterized protein</fullName>
    </submittedName>
</protein>
<organism evidence="1">
    <name type="scientific">marine sediment metagenome</name>
    <dbReference type="NCBI Taxonomy" id="412755"/>
    <lineage>
        <taxon>unclassified sequences</taxon>
        <taxon>metagenomes</taxon>
        <taxon>ecological metagenomes</taxon>
    </lineage>
</organism>
<evidence type="ECO:0000313" key="1">
    <source>
        <dbReference type="EMBL" id="GAH36657.1"/>
    </source>
</evidence>
<comment type="caution">
    <text evidence="1">The sequence shown here is derived from an EMBL/GenBank/DDBJ whole genome shotgun (WGS) entry which is preliminary data.</text>
</comment>